<sequence>MSSEFTNAVQDICEILMFENWLRFYFIKEGEGGTLTIEVPEASLARITEQHAHLVPLVEALNGQVIDHTTSQQAVCTYVAAHVEGQRMRDGVPATVFGSTTFQNEIQLFGVWVQTHEEQLDKGFLDFATWKALFAEWRNSDKVKAQIDAAREASTRASTTSCDTVQ</sequence>
<reference evidence="2" key="1">
    <citation type="journal article" date="2009" name="Environ. Microbiol.">
        <title>Contribution of mobile genetic elements to Desulfovibrio vulgaris genome plasticity.</title>
        <authorList>
            <person name="Walker C.B."/>
            <person name="Stolyar S."/>
            <person name="Chivian D."/>
            <person name="Pinel N."/>
            <person name="Gabster J.A."/>
            <person name="Dehal P.S."/>
            <person name="He Z."/>
            <person name="Yang Z.K."/>
            <person name="Yen H.C."/>
            <person name="Zhou J."/>
            <person name="Wall J.D."/>
            <person name="Hazen T.C."/>
            <person name="Arkin A.P."/>
            <person name="Stahl D.A."/>
        </authorList>
    </citation>
    <scope>NUCLEOTIDE SEQUENCE [LARGE SCALE GENOMIC DNA]</scope>
    <source>
        <strain evidence="2">DP4</strain>
    </source>
</reference>
<evidence type="ECO:0000313" key="1">
    <source>
        <dbReference type="EMBL" id="ABM27133.1"/>
    </source>
</evidence>
<accession>A0A0H3A3R1</accession>
<dbReference type="HOGENOM" id="CLU_1608172_0_0_7"/>
<dbReference type="Proteomes" id="UP000009173">
    <property type="component" value="Chromosome"/>
</dbReference>
<protein>
    <submittedName>
        <fullName evidence="1">Uncharacterized protein</fullName>
    </submittedName>
</protein>
<organism evidence="1 2">
    <name type="scientific">Nitratidesulfovibrio vulgaris (strain DP4)</name>
    <name type="common">Desulfovibrio vulgaris</name>
    <dbReference type="NCBI Taxonomy" id="391774"/>
    <lineage>
        <taxon>Bacteria</taxon>
        <taxon>Pseudomonadati</taxon>
        <taxon>Thermodesulfobacteriota</taxon>
        <taxon>Desulfovibrionia</taxon>
        <taxon>Desulfovibrionales</taxon>
        <taxon>Desulfovibrionaceae</taxon>
        <taxon>Nitratidesulfovibrio</taxon>
    </lineage>
</organism>
<dbReference type="KEGG" id="dvl:Dvul_0109"/>
<gene>
    <name evidence="1" type="ordered locus">Dvul_0109</name>
</gene>
<evidence type="ECO:0000313" key="2">
    <source>
        <dbReference type="Proteomes" id="UP000009173"/>
    </source>
</evidence>
<dbReference type="RefSeq" id="WP_011791397.1">
    <property type="nucleotide sequence ID" value="NC_008751.1"/>
</dbReference>
<dbReference type="AlphaFoldDB" id="A0A0H3A3R1"/>
<dbReference type="EMBL" id="CP000527">
    <property type="protein sequence ID" value="ABM27133.1"/>
    <property type="molecule type" value="Genomic_DNA"/>
</dbReference>
<name>A0A0H3A3R1_NITV4</name>
<proteinExistence type="predicted"/>